<comment type="similarity">
    <text evidence="2">Belongs to the ROK (NagC/XylR) family.</text>
</comment>
<evidence type="ECO:0000256" key="9">
    <source>
        <dbReference type="ARBA" id="ARBA00022842"/>
    </source>
</evidence>
<dbReference type="CDD" id="cd24067">
    <property type="entry name" value="ASKHA_NBD_ROK_BsFRK-like"/>
    <property type="match status" value="1"/>
</dbReference>
<evidence type="ECO:0000256" key="1">
    <source>
        <dbReference type="ARBA" id="ARBA00001946"/>
    </source>
</evidence>
<accession>A0A917EFS4</accession>
<reference evidence="14" key="2">
    <citation type="submission" date="2020-09" db="EMBL/GenBank/DDBJ databases">
        <authorList>
            <person name="Sun Q."/>
            <person name="Zhou Y."/>
        </authorList>
    </citation>
    <scope>NUCLEOTIDE SEQUENCE</scope>
    <source>
        <strain evidence="14">CGMCC 1.15533</strain>
    </source>
</reference>
<keyword evidence="4" id="KW-0479">Metal-binding</keyword>
<name>A0A917EFS4_9STRE</name>
<dbReference type="EC" id="2.7.1.4" evidence="11"/>
<dbReference type="FunFam" id="3.30.420.40:FF:000153">
    <property type="entry name" value="Putative fructokinase"/>
    <property type="match status" value="1"/>
</dbReference>
<dbReference type="OrthoDB" id="9783435at2"/>
<evidence type="ECO:0000256" key="2">
    <source>
        <dbReference type="ARBA" id="ARBA00006479"/>
    </source>
</evidence>
<dbReference type="GO" id="GO:0046872">
    <property type="term" value="F:metal ion binding"/>
    <property type="evidence" value="ECO:0007669"/>
    <property type="project" value="UniProtKB-KW"/>
</dbReference>
<evidence type="ECO:0000313" key="14">
    <source>
        <dbReference type="EMBL" id="GGE35832.1"/>
    </source>
</evidence>
<keyword evidence="6" id="KW-0418">Kinase</keyword>
<organism evidence="14 15">
    <name type="scientific">Streptococcus himalayensis</name>
    <dbReference type="NCBI Taxonomy" id="1888195"/>
    <lineage>
        <taxon>Bacteria</taxon>
        <taxon>Bacillati</taxon>
        <taxon>Bacillota</taxon>
        <taxon>Bacilli</taxon>
        <taxon>Lactobacillales</taxon>
        <taxon>Streptococcaceae</taxon>
        <taxon>Streptococcus</taxon>
    </lineage>
</organism>
<dbReference type="InterPro" id="IPR054618">
    <property type="entry name" value="ScrK"/>
</dbReference>
<gene>
    <name evidence="14" type="primary">scrK</name>
    <name evidence="14" type="ORF">GCM10011510_16490</name>
</gene>
<dbReference type="AlphaFoldDB" id="A0A917EFS4"/>
<keyword evidence="8" id="KW-0067">ATP-binding</keyword>
<reference evidence="14" key="1">
    <citation type="journal article" date="2014" name="Int. J. Syst. Evol. Microbiol.">
        <title>Complete genome sequence of Corynebacterium casei LMG S-19264T (=DSM 44701T), isolated from a smear-ripened cheese.</title>
        <authorList>
            <consortium name="US DOE Joint Genome Institute (JGI-PGF)"/>
            <person name="Walter F."/>
            <person name="Albersmeier A."/>
            <person name="Kalinowski J."/>
            <person name="Ruckert C."/>
        </authorList>
    </citation>
    <scope>NUCLEOTIDE SEQUENCE</scope>
    <source>
        <strain evidence="14">CGMCC 1.15533</strain>
    </source>
</reference>
<dbReference type="EMBL" id="BMJN01000035">
    <property type="protein sequence ID" value="GGE35832.1"/>
    <property type="molecule type" value="Genomic_DNA"/>
</dbReference>
<evidence type="ECO:0000256" key="13">
    <source>
        <dbReference type="ARBA" id="ARBA00074653"/>
    </source>
</evidence>
<dbReference type="PANTHER" id="PTHR42742:SF3">
    <property type="entry name" value="FRUCTOKINASE"/>
    <property type="match status" value="1"/>
</dbReference>
<keyword evidence="9" id="KW-0460">Magnesium</keyword>
<proteinExistence type="inferred from homology"/>
<dbReference type="InterPro" id="IPR051804">
    <property type="entry name" value="Carb_Metab_Reg_Kinase/Isom"/>
</dbReference>
<comment type="caution">
    <text evidence="14">The sequence shown here is derived from an EMBL/GenBank/DDBJ whole genome shotgun (WGS) entry which is preliminary data.</text>
</comment>
<protein>
    <recommendedName>
        <fullName evidence="13">Fructokinase</fullName>
        <ecNumber evidence="11">2.7.1.4</ecNumber>
    </recommendedName>
</protein>
<comment type="catalytic activity">
    <reaction evidence="12">
        <text>D-fructose + ATP = D-fructose 6-phosphate + ADP + H(+)</text>
        <dbReference type="Rhea" id="RHEA:16125"/>
        <dbReference type="ChEBI" id="CHEBI:15378"/>
        <dbReference type="ChEBI" id="CHEBI:30616"/>
        <dbReference type="ChEBI" id="CHEBI:37721"/>
        <dbReference type="ChEBI" id="CHEBI:61527"/>
        <dbReference type="ChEBI" id="CHEBI:456216"/>
        <dbReference type="EC" id="2.7.1.4"/>
    </reaction>
</comment>
<evidence type="ECO:0000256" key="8">
    <source>
        <dbReference type="ARBA" id="ARBA00022840"/>
    </source>
</evidence>
<dbReference type="Proteomes" id="UP000660801">
    <property type="component" value="Unassembled WGS sequence"/>
</dbReference>
<dbReference type="Pfam" id="PF00480">
    <property type="entry name" value="ROK"/>
    <property type="match status" value="1"/>
</dbReference>
<evidence type="ECO:0000256" key="12">
    <source>
        <dbReference type="ARBA" id="ARBA00048451"/>
    </source>
</evidence>
<evidence type="ECO:0000313" key="15">
    <source>
        <dbReference type="Proteomes" id="UP000660801"/>
    </source>
</evidence>
<dbReference type="PANTHER" id="PTHR42742">
    <property type="entry name" value="TRANSCRIPTIONAL REPRESSOR MPRA"/>
    <property type="match status" value="1"/>
</dbReference>
<comment type="cofactor">
    <cofactor evidence="1">
        <name>Mg(2+)</name>
        <dbReference type="ChEBI" id="CHEBI:18420"/>
    </cofactor>
</comment>
<dbReference type="SUPFAM" id="SSF53067">
    <property type="entry name" value="Actin-like ATPase domain"/>
    <property type="match status" value="1"/>
</dbReference>
<sequence length="301" mass="32575">MTKLYGSLEAGGTKFVCAVGDEQFELVEKTQFPTTTPYETLDKTVEFFSRFENLAGLAVGSFGPIDIDPNSTTYGYITTTPKPHWANVDIVGALRKALNVPIYFTTDVNSSAYGEVIARKRKGSHVDNLVYYTIGTGIGAGAIQRGTFVGGVGHPEMGHYYVAKHPMDVEKEFNGVCPFHNGCLEGLAAGPSLEARTGIRGENIELNSSVWDIQAYYIAQAAIQATVTFRPDVIVFGGGVMAQEHMLHRVREKFTSLLKGYLPVPDVHDYIVTPAVAGNGSATLGNFVLAKEVADKLADKK</sequence>
<evidence type="ECO:0000256" key="4">
    <source>
        <dbReference type="ARBA" id="ARBA00022723"/>
    </source>
</evidence>
<evidence type="ECO:0000256" key="5">
    <source>
        <dbReference type="ARBA" id="ARBA00022741"/>
    </source>
</evidence>
<keyword evidence="7" id="KW-0862">Zinc</keyword>
<dbReference type="Gene3D" id="3.30.420.40">
    <property type="match status" value="2"/>
</dbReference>
<evidence type="ECO:0000256" key="3">
    <source>
        <dbReference type="ARBA" id="ARBA00022679"/>
    </source>
</evidence>
<dbReference type="GO" id="GO:0005524">
    <property type="term" value="F:ATP binding"/>
    <property type="evidence" value="ECO:0007669"/>
    <property type="project" value="UniProtKB-KW"/>
</dbReference>
<dbReference type="GO" id="GO:0008865">
    <property type="term" value="F:fructokinase activity"/>
    <property type="evidence" value="ECO:0007669"/>
    <property type="project" value="UniProtKB-EC"/>
</dbReference>
<dbReference type="PROSITE" id="PS01125">
    <property type="entry name" value="ROK"/>
    <property type="match status" value="1"/>
</dbReference>
<dbReference type="NCBIfam" id="NF045550">
    <property type="entry name" value="FrctkaseScrK"/>
    <property type="match status" value="1"/>
</dbReference>
<dbReference type="InterPro" id="IPR000600">
    <property type="entry name" value="ROK"/>
</dbReference>
<dbReference type="InterPro" id="IPR043129">
    <property type="entry name" value="ATPase_NBD"/>
</dbReference>
<keyword evidence="15" id="KW-1185">Reference proteome</keyword>
<evidence type="ECO:0000256" key="6">
    <source>
        <dbReference type="ARBA" id="ARBA00022777"/>
    </source>
</evidence>
<dbReference type="RefSeq" id="WP_068991071.1">
    <property type="nucleotide sequence ID" value="NZ_BMJN01000035.1"/>
</dbReference>
<keyword evidence="10" id="KW-0119">Carbohydrate metabolism</keyword>
<keyword evidence="3" id="KW-0808">Transferase</keyword>
<dbReference type="FunFam" id="3.30.420.40:FF:000136">
    <property type="entry name" value="Putative fructokinase"/>
    <property type="match status" value="1"/>
</dbReference>
<keyword evidence="5" id="KW-0547">Nucleotide-binding</keyword>
<evidence type="ECO:0000256" key="7">
    <source>
        <dbReference type="ARBA" id="ARBA00022833"/>
    </source>
</evidence>
<evidence type="ECO:0000256" key="11">
    <source>
        <dbReference type="ARBA" id="ARBA00038887"/>
    </source>
</evidence>
<evidence type="ECO:0000256" key="10">
    <source>
        <dbReference type="ARBA" id="ARBA00023277"/>
    </source>
</evidence>
<dbReference type="InterPro" id="IPR049874">
    <property type="entry name" value="ROK_cs"/>
</dbReference>